<keyword evidence="3" id="KW-0808">Transferase</keyword>
<dbReference type="SMART" id="SM00220">
    <property type="entry name" value="S_TKc"/>
    <property type="match status" value="1"/>
</dbReference>
<evidence type="ECO:0000313" key="4">
    <source>
        <dbReference type="Proteomes" id="UP001224890"/>
    </source>
</evidence>
<dbReference type="GO" id="GO:0004674">
    <property type="term" value="F:protein serine/threonine kinase activity"/>
    <property type="evidence" value="ECO:0007669"/>
    <property type="project" value="TreeGrafter"/>
</dbReference>
<sequence length="1004" mass="111999">MVETIPEDDILYLTPMSSQPDTTEFAPPLRQLLEAAMCRSLNLDGNDPKEFIPEPDLYRILTPDSALEALISNPGIADLVCRIYAPTIFNKQKPYIKTFAILVLIDRIDALPAFMQNSLGDKHLPLTFTSTSGEMTTLVRSLETPSCSDLSLMGFSHYEALLFVDTQWKLLAPVFARRQLDNEPLEFSEDTVLPFIMSESSPGLGMPRNEMSNNSRIYKVQIHDGHHDFPTAEVAVKKLLHGRSNDYKRELEALKTLGRLGQPHITKLLATFKCGKKFYFLFPWAESDLHSFFANQSPSSPRKLNGAVVPTTTWTAKQMLGIAGALKAIHYCQQNKRSEPTSEKNSYAAGWSRHGDIKPQNILCSKSRDSDTLKLCDFGSSRIGNVATPPPGDRPADFSPTYRAPEHDVGIFDGQKTDIWSLGCVMSVAATWMTLGSKGVKTFDADRRTKADGRFDNSFFEVFKDQEKGTRVRLKAAVSQLISRLHRAPTASLFTHDLLNLVQDGMLEVDGSKRMSIGDIVSSLEKMFEMCSSDPGYTKAAPWRHSPSWTVRQRLLTGALSPQARSLTTKLASVPSTMRQGGGLSTTTPRARSLAINVVKVPSPPRRSRMLPTITSQAPFGSNYTNSTHGLFPEIDARLSVTLPSSLPGQFFSNQAHHDSFMNQSNPVFEEMGFYTAPDIGGLACLDTEQYLASFEEPPIPHFAVPESTSGEKRRCEPDNNNNNKAEVKRRRSQKQRTKVASSLSGPEEPIGLSSKVSTGAQDEERPLACPYYKHDPKKYCKKNWKLCGSDGWDDIHRLNQEHLSRKHHKSGRKCSICLERLPSTDDLKKHYNAHARCWGLCQAQWRGKTRAYKWCELYKIIFGSTSPENMPSPYRDDLEMFRKFLESKKQQSACDKFQIDMCLKLVREFQNPGSLGSVTQSTDASELPSLTGGWSNDSTSSVGAMAMSGEAEVVQFEYDRTPGAKYQSQQAVTIAQDALADGSQFFLEEFRDLSDLDQNGSVI</sequence>
<dbReference type="InterPro" id="IPR013087">
    <property type="entry name" value="Znf_C2H2_type"/>
</dbReference>
<evidence type="ECO:0000313" key="3">
    <source>
        <dbReference type="EMBL" id="KAK1671710.1"/>
    </source>
</evidence>
<reference evidence="3" key="1">
    <citation type="submission" date="2021-06" db="EMBL/GenBank/DDBJ databases">
        <title>Comparative genomics, transcriptomics and evolutionary studies reveal genomic signatures of adaptation to plant cell wall in hemibiotrophic fungi.</title>
        <authorList>
            <consortium name="DOE Joint Genome Institute"/>
            <person name="Baroncelli R."/>
            <person name="Diaz J.F."/>
            <person name="Benocci T."/>
            <person name="Peng M."/>
            <person name="Battaglia E."/>
            <person name="Haridas S."/>
            <person name="Andreopoulos W."/>
            <person name="Labutti K."/>
            <person name="Pangilinan J."/>
            <person name="Floch G.L."/>
            <person name="Makela M.R."/>
            <person name="Henrissat B."/>
            <person name="Grigoriev I.V."/>
            <person name="Crouch J.A."/>
            <person name="De Vries R.P."/>
            <person name="Sukno S.A."/>
            <person name="Thon M.R."/>
        </authorList>
    </citation>
    <scope>NUCLEOTIDE SEQUENCE</scope>
    <source>
        <strain evidence="3">CBS 193.32</strain>
    </source>
</reference>
<protein>
    <submittedName>
        <fullName evidence="3">Kinase-like domain-containing protein</fullName>
    </submittedName>
</protein>
<dbReference type="GO" id="GO:0005524">
    <property type="term" value="F:ATP binding"/>
    <property type="evidence" value="ECO:0007669"/>
    <property type="project" value="InterPro"/>
</dbReference>
<keyword evidence="4" id="KW-1185">Reference proteome</keyword>
<evidence type="ECO:0000259" key="2">
    <source>
        <dbReference type="PROSITE" id="PS50011"/>
    </source>
</evidence>
<dbReference type="PANTHER" id="PTHR24359">
    <property type="entry name" value="SERINE/THREONINE-PROTEIN KINASE SBK1"/>
    <property type="match status" value="1"/>
</dbReference>
<keyword evidence="3" id="KW-0418">Kinase</keyword>
<dbReference type="CDD" id="cd00180">
    <property type="entry name" value="PKc"/>
    <property type="match status" value="1"/>
</dbReference>
<gene>
    <name evidence="3" type="ORF">BDP55DRAFT_635570</name>
</gene>
<organism evidence="3 4">
    <name type="scientific">Colletotrichum godetiae</name>
    <dbReference type="NCBI Taxonomy" id="1209918"/>
    <lineage>
        <taxon>Eukaryota</taxon>
        <taxon>Fungi</taxon>
        <taxon>Dikarya</taxon>
        <taxon>Ascomycota</taxon>
        <taxon>Pezizomycotina</taxon>
        <taxon>Sordariomycetes</taxon>
        <taxon>Hypocreomycetidae</taxon>
        <taxon>Glomerellales</taxon>
        <taxon>Glomerellaceae</taxon>
        <taxon>Colletotrichum</taxon>
        <taxon>Colletotrichum acutatum species complex</taxon>
    </lineage>
</organism>
<dbReference type="AlphaFoldDB" id="A0AAJ0ETW9"/>
<dbReference type="InterPro" id="IPR011009">
    <property type="entry name" value="Kinase-like_dom_sf"/>
</dbReference>
<name>A0AAJ0ETW9_9PEZI</name>
<dbReference type="PROSITE" id="PS50011">
    <property type="entry name" value="PROTEIN_KINASE_DOM"/>
    <property type="match status" value="1"/>
</dbReference>
<dbReference type="GeneID" id="85457316"/>
<feature type="domain" description="Protein kinase" evidence="2">
    <location>
        <begin position="193"/>
        <end position="528"/>
    </location>
</feature>
<evidence type="ECO:0000256" key="1">
    <source>
        <dbReference type="SAM" id="MobiDB-lite"/>
    </source>
</evidence>
<comment type="caution">
    <text evidence="3">The sequence shown here is derived from an EMBL/GenBank/DDBJ whole genome shotgun (WGS) entry which is preliminary data.</text>
</comment>
<dbReference type="InterPro" id="IPR000719">
    <property type="entry name" value="Prot_kinase_dom"/>
</dbReference>
<dbReference type="Proteomes" id="UP001224890">
    <property type="component" value="Unassembled WGS sequence"/>
</dbReference>
<dbReference type="SUPFAM" id="SSF56112">
    <property type="entry name" value="Protein kinase-like (PK-like)"/>
    <property type="match status" value="1"/>
</dbReference>
<dbReference type="RefSeq" id="XP_060425713.1">
    <property type="nucleotide sequence ID" value="XM_060572790.1"/>
</dbReference>
<dbReference type="Gene3D" id="1.10.510.10">
    <property type="entry name" value="Transferase(Phosphotransferase) domain 1"/>
    <property type="match status" value="1"/>
</dbReference>
<dbReference type="PANTHER" id="PTHR24359:SF1">
    <property type="entry name" value="INHIBITOR OF NUCLEAR FACTOR KAPPA-B KINASE EPSILON SUBUNIT HOMOLOG 1-RELATED"/>
    <property type="match status" value="1"/>
</dbReference>
<feature type="compositionally biased region" description="Basic residues" evidence="1">
    <location>
        <begin position="728"/>
        <end position="738"/>
    </location>
</feature>
<dbReference type="PROSITE" id="PS00028">
    <property type="entry name" value="ZINC_FINGER_C2H2_1"/>
    <property type="match status" value="1"/>
</dbReference>
<dbReference type="EMBL" id="JAHMHR010000044">
    <property type="protein sequence ID" value="KAK1671710.1"/>
    <property type="molecule type" value="Genomic_DNA"/>
</dbReference>
<accession>A0AAJ0ETW9</accession>
<dbReference type="Pfam" id="PF00069">
    <property type="entry name" value="Pkinase"/>
    <property type="match status" value="1"/>
</dbReference>
<feature type="region of interest" description="Disordered" evidence="1">
    <location>
        <begin position="698"/>
        <end position="762"/>
    </location>
</feature>
<proteinExistence type="predicted"/>